<reference evidence="3 5" key="3">
    <citation type="submission" date="2016-10" db="EMBL/GenBank/DDBJ databases">
        <authorList>
            <person name="Varghese N."/>
            <person name="Submissions S."/>
        </authorList>
    </citation>
    <scope>NUCLEOTIDE SEQUENCE [LARGE SCALE GENOMIC DNA]</scope>
    <source>
        <strain evidence="3 5">ATCC 33218</strain>
    </source>
</reference>
<dbReference type="KEGG" id="tmc:LMI_2577"/>
<gene>
    <name evidence="2" type="ORF">LMI_2577</name>
    <name evidence="3" type="ORF">SAMN02982997_01213</name>
</gene>
<keyword evidence="5" id="KW-1185">Reference proteome</keyword>
<dbReference type="Proteomes" id="UP000182998">
    <property type="component" value="Unassembled WGS sequence"/>
</dbReference>
<protein>
    <submittedName>
        <fullName evidence="3">Substrate of the Dot/Icm secretion system, putative</fullName>
    </submittedName>
</protein>
<evidence type="ECO:0000313" key="3">
    <source>
        <dbReference type="EMBL" id="SCY25096.1"/>
    </source>
</evidence>
<dbReference type="AlphaFoldDB" id="A0A098GH77"/>
<proteinExistence type="predicted"/>
<accession>A0A098GH77</accession>
<dbReference type="RefSeq" id="WP_045100012.1">
    <property type="nucleotide sequence ID" value="NZ_CP020614.1"/>
</dbReference>
<dbReference type="Proteomes" id="UP000032414">
    <property type="component" value="Chromosome I"/>
</dbReference>
<dbReference type="InterPro" id="IPR031758">
    <property type="entry name" value="SoDot-IcmSS"/>
</dbReference>
<dbReference type="Gene3D" id="1.20.1440.330">
    <property type="match status" value="1"/>
</dbReference>
<feature type="region of interest" description="Disordered" evidence="1">
    <location>
        <begin position="264"/>
        <end position="302"/>
    </location>
</feature>
<dbReference type="EMBL" id="FMVN01000005">
    <property type="protein sequence ID" value="SCY25096.1"/>
    <property type="molecule type" value="Genomic_DNA"/>
</dbReference>
<dbReference type="PATRIC" id="fig|451.8.peg.2680"/>
<evidence type="ECO:0000313" key="4">
    <source>
        <dbReference type="Proteomes" id="UP000032414"/>
    </source>
</evidence>
<dbReference type="Pfam" id="PF16848">
    <property type="entry name" value="SoDot-IcmSS"/>
    <property type="match status" value="1"/>
</dbReference>
<dbReference type="EMBL" id="LN614830">
    <property type="protein sequence ID" value="CEG61838.1"/>
    <property type="molecule type" value="Genomic_DNA"/>
</dbReference>
<sequence>MRGRFEFAVRSYDEILNGSKPKEGSHQIIGFFYNADLLRLEHGKVLTDELLPEPRKHQVLFVKKVAEILSKEEPQREEEDKSYILTSIITLIGAEITETYGESILDPKHVEGTSYTCQGGALGSGSDFFRRSLINIGRVKGNDMDSHDMEFFMNLAKVFIESQVYDNGKSTGKFKLEDPFSSIEGLDVAYYLTLCNNVIHEAANITVEQNVKQKAIDKKKKQEEDEEALRKEHLAQLERTKAKAPQGAPTDEQKSYLGSIFGFLSSKKPEPQATQPTLPPSVPEDGKQTDTQKEDTSSLSYT</sequence>
<dbReference type="HOGENOM" id="CLU_921117_0_0_6"/>
<organism evidence="2 4">
    <name type="scientific">Legionella micdadei</name>
    <name type="common">Tatlockia micdadei</name>
    <dbReference type="NCBI Taxonomy" id="451"/>
    <lineage>
        <taxon>Bacteria</taxon>
        <taxon>Pseudomonadati</taxon>
        <taxon>Pseudomonadota</taxon>
        <taxon>Gammaproteobacteria</taxon>
        <taxon>Legionellales</taxon>
        <taxon>Legionellaceae</taxon>
        <taxon>Legionella</taxon>
    </lineage>
</organism>
<reference evidence="2" key="2">
    <citation type="submission" date="2014-09" db="EMBL/GenBank/DDBJ databases">
        <authorList>
            <person name="GOMEZ-VALERO Laura"/>
        </authorList>
    </citation>
    <scope>NUCLEOTIDE SEQUENCE</scope>
    <source>
        <strain evidence="2">ATCC33218</strain>
    </source>
</reference>
<dbReference type="OrthoDB" id="9916409at2"/>
<evidence type="ECO:0000313" key="2">
    <source>
        <dbReference type="EMBL" id="CEG61838.1"/>
    </source>
</evidence>
<reference evidence="4" key="1">
    <citation type="submission" date="2014-09" db="EMBL/GenBank/DDBJ databases">
        <authorList>
            <person name="Gomez-Valero L."/>
        </authorList>
    </citation>
    <scope>NUCLEOTIDE SEQUENCE [LARGE SCALE GENOMIC DNA]</scope>
    <source>
        <strain evidence="4">ATCC33218</strain>
    </source>
</reference>
<evidence type="ECO:0000313" key="5">
    <source>
        <dbReference type="Proteomes" id="UP000182998"/>
    </source>
</evidence>
<evidence type="ECO:0000256" key="1">
    <source>
        <dbReference type="SAM" id="MobiDB-lite"/>
    </source>
</evidence>
<dbReference type="InterPro" id="IPR044887">
    <property type="entry name" value="SoDot-IcmSS_sf"/>
</dbReference>
<feature type="compositionally biased region" description="Basic and acidic residues" evidence="1">
    <location>
        <begin position="284"/>
        <end position="296"/>
    </location>
</feature>
<name>A0A098GH77_LEGMI</name>